<evidence type="ECO:0000313" key="3">
    <source>
        <dbReference type="EMBL" id="BCG49006.1"/>
    </source>
</evidence>
<dbReference type="KEGG" id="gbn:GEOBRER4_37560"/>
<organism evidence="3 4">
    <name type="scientific">Citrifermentans bremense</name>
    <dbReference type="NCBI Taxonomy" id="60035"/>
    <lineage>
        <taxon>Bacteria</taxon>
        <taxon>Pseudomonadati</taxon>
        <taxon>Thermodesulfobacteriota</taxon>
        <taxon>Desulfuromonadia</taxon>
        <taxon>Geobacterales</taxon>
        <taxon>Geobacteraceae</taxon>
        <taxon>Citrifermentans</taxon>
    </lineage>
</organism>
<gene>
    <name evidence="3" type="ORF">GEOBRER4_n3901</name>
</gene>
<evidence type="ECO:0000313" key="4">
    <source>
        <dbReference type="Proteomes" id="UP000515472"/>
    </source>
</evidence>
<dbReference type="GO" id="GO:0009245">
    <property type="term" value="P:lipid A biosynthetic process"/>
    <property type="evidence" value="ECO:0007669"/>
    <property type="project" value="InterPro"/>
</dbReference>
<dbReference type="GO" id="GO:0016020">
    <property type="term" value="C:membrane"/>
    <property type="evidence" value="ECO:0007669"/>
    <property type="project" value="GOC"/>
</dbReference>
<name>A0A6S6MAZ5_9BACT</name>
<protein>
    <submittedName>
        <fullName evidence="3">Lipid A biosynthesis-like protein</fullName>
    </submittedName>
</protein>
<sequence length="95" mass="11085">MVLSEKMWVGIGLAGQFFFTMRFVVQWIATERSRRSVIPESFWYFSIFGSLILLVYSLYRKDPVFILGQAFGTTVYVRNLFFIHKEKKDVANASS</sequence>
<evidence type="ECO:0000256" key="1">
    <source>
        <dbReference type="SAM" id="Phobius"/>
    </source>
</evidence>
<keyword evidence="1" id="KW-1133">Transmembrane helix</keyword>
<reference evidence="3 4" key="1">
    <citation type="submission" date="2020-06" db="EMBL/GenBank/DDBJ databases">
        <title>Interaction of electrochemicaly active bacteria, Geobacter bremensis R4 on different carbon anode.</title>
        <authorList>
            <person name="Meng L."/>
            <person name="Yoshida N."/>
        </authorList>
    </citation>
    <scope>NUCLEOTIDE SEQUENCE [LARGE SCALE GENOMIC DNA]</scope>
    <source>
        <strain evidence="3 4">R4</strain>
    </source>
</reference>
<keyword evidence="1" id="KW-0812">Transmembrane</keyword>
<keyword evidence="4" id="KW-1185">Reference proteome</keyword>
<dbReference type="InterPro" id="IPR014546">
    <property type="entry name" value="UCP028440_lipidA_biosyn"/>
</dbReference>
<accession>A0A6S6MAZ5</accession>
<feature type="transmembrane region" description="Helical" evidence="1">
    <location>
        <begin position="41"/>
        <end position="59"/>
    </location>
</feature>
<dbReference type="InterPro" id="IPR011499">
    <property type="entry name" value="Lipid_A_biosynth_N"/>
</dbReference>
<dbReference type="Proteomes" id="UP000515472">
    <property type="component" value="Chromosome"/>
</dbReference>
<dbReference type="Gene3D" id="1.20.1280.290">
    <property type="match status" value="1"/>
</dbReference>
<dbReference type="RefSeq" id="WP_185245370.1">
    <property type="nucleotide sequence ID" value="NZ_AP023213.1"/>
</dbReference>
<dbReference type="GO" id="GO:0008915">
    <property type="term" value="F:lipid-A-disaccharide synthase activity"/>
    <property type="evidence" value="ECO:0007669"/>
    <property type="project" value="InterPro"/>
</dbReference>
<keyword evidence="1" id="KW-0472">Membrane</keyword>
<feature type="transmembrane region" description="Helical" evidence="1">
    <location>
        <begin position="7"/>
        <end position="29"/>
    </location>
</feature>
<dbReference type="AlphaFoldDB" id="A0A6S6MAZ5"/>
<proteinExistence type="predicted"/>
<dbReference type="Pfam" id="PF07578">
    <property type="entry name" value="LAB_N"/>
    <property type="match status" value="1"/>
</dbReference>
<evidence type="ECO:0000259" key="2">
    <source>
        <dbReference type="SMART" id="SM01259"/>
    </source>
</evidence>
<dbReference type="PIRSF" id="PIRSF028440">
    <property type="entry name" value="UCP_LAB_N"/>
    <property type="match status" value="1"/>
</dbReference>
<dbReference type="SMART" id="SM01259">
    <property type="entry name" value="LAB_N"/>
    <property type="match status" value="1"/>
</dbReference>
<feature type="domain" description="Lipid A biosynthesis N-terminal" evidence="2">
    <location>
        <begin position="11"/>
        <end position="82"/>
    </location>
</feature>
<dbReference type="EMBL" id="AP023213">
    <property type="protein sequence ID" value="BCG49006.1"/>
    <property type="molecule type" value="Genomic_DNA"/>
</dbReference>